<dbReference type="EMBL" id="FOIZ01000002">
    <property type="protein sequence ID" value="SEW45725.1"/>
    <property type="molecule type" value="Genomic_DNA"/>
</dbReference>
<dbReference type="OrthoDB" id="164654at2"/>
<evidence type="ECO:0000313" key="3">
    <source>
        <dbReference type="EMBL" id="SEW45725.1"/>
    </source>
</evidence>
<dbReference type="InterPro" id="IPR013830">
    <property type="entry name" value="SGNH_hydro"/>
</dbReference>
<feature type="domain" description="SGNH hydrolase-type esterase" evidence="2">
    <location>
        <begin position="7"/>
        <end position="193"/>
    </location>
</feature>
<name>A0A1I0RWG1_9RHOB</name>
<feature type="region of interest" description="Disordered" evidence="1">
    <location>
        <begin position="1"/>
        <end position="25"/>
    </location>
</feature>
<dbReference type="Gene3D" id="3.40.50.1110">
    <property type="entry name" value="SGNH hydrolase"/>
    <property type="match status" value="1"/>
</dbReference>
<dbReference type="GO" id="GO:0016788">
    <property type="term" value="F:hydrolase activity, acting on ester bonds"/>
    <property type="evidence" value="ECO:0007669"/>
    <property type="project" value="UniProtKB-ARBA"/>
</dbReference>
<evidence type="ECO:0000313" key="4">
    <source>
        <dbReference type="Proteomes" id="UP000199167"/>
    </source>
</evidence>
<organism evidence="3 4">
    <name type="scientific">Cognatiyoonia koreensis</name>
    <dbReference type="NCBI Taxonomy" id="364200"/>
    <lineage>
        <taxon>Bacteria</taxon>
        <taxon>Pseudomonadati</taxon>
        <taxon>Pseudomonadota</taxon>
        <taxon>Alphaproteobacteria</taxon>
        <taxon>Rhodobacterales</taxon>
        <taxon>Paracoccaceae</taxon>
        <taxon>Cognatiyoonia</taxon>
    </lineage>
</organism>
<keyword evidence="4" id="KW-1185">Reference proteome</keyword>
<sequence>MKQTILAFGDSNTHGTPPMDSHDHHPRLARRWPVVMADILGCTLIEDGLPGRTACQITASDPDLHRDGHLGLRISLNAHGPIDRLIIMLGTNDLQAKYGKTADAIAAGIAGLLRMANDAETQARHDGFAITLVCPPPIEEAGAFVPELFGGAAKSRALLPRLQELAAQWGAGFIDAGAHIAVHPKDGTHFDADAHDTLGKAIAAALQ</sequence>
<evidence type="ECO:0000256" key="1">
    <source>
        <dbReference type="SAM" id="MobiDB-lite"/>
    </source>
</evidence>
<protein>
    <submittedName>
        <fullName evidence="3">Lysophospholipase L1</fullName>
    </submittedName>
</protein>
<proteinExistence type="predicted"/>
<dbReference type="RefSeq" id="WP_089997010.1">
    <property type="nucleotide sequence ID" value="NZ_FOIZ01000002.1"/>
</dbReference>
<dbReference type="Pfam" id="PF13472">
    <property type="entry name" value="Lipase_GDSL_2"/>
    <property type="match status" value="1"/>
</dbReference>
<dbReference type="InterPro" id="IPR036514">
    <property type="entry name" value="SGNH_hydro_sf"/>
</dbReference>
<evidence type="ECO:0000259" key="2">
    <source>
        <dbReference type="Pfam" id="PF13472"/>
    </source>
</evidence>
<dbReference type="Proteomes" id="UP000199167">
    <property type="component" value="Unassembled WGS sequence"/>
</dbReference>
<accession>A0A1I0RWG1</accession>
<dbReference type="SUPFAM" id="SSF52266">
    <property type="entry name" value="SGNH hydrolase"/>
    <property type="match status" value="1"/>
</dbReference>
<reference evidence="3 4" key="1">
    <citation type="submission" date="2016-10" db="EMBL/GenBank/DDBJ databases">
        <authorList>
            <person name="de Groot N.N."/>
        </authorList>
    </citation>
    <scope>NUCLEOTIDE SEQUENCE [LARGE SCALE GENOMIC DNA]</scope>
    <source>
        <strain evidence="3 4">DSM 17925</strain>
    </source>
</reference>
<gene>
    <name evidence="3" type="ORF">SAMN04488515_3375</name>
</gene>
<dbReference type="STRING" id="364200.SAMN04488515_3375"/>
<dbReference type="AlphaFoldDB" id="A0A1I0RWG1"/>